<proteinExistence type="predicted"/>
<gene>
    <name evidence="1" type="ORF">S06H3_26130</name>
</gene>
<organism evidence="1">
    <name type="scientific">marine sediment metagenome</name>
    <dbReference type="NCBI Taxonomy" id="412755"/>
    <lineage>
        <taxon>unclassified sequences</taxon>
        <taxon>metagenomes</taxon>
        <taxon>ecological metagenomes</taxon>
    </lineage>
</organism>
<dbReference type="EMBL" id="BARV01015079">
    <property type="protein sequence ID" value="GAI26624.1"/>
    <property type="molecule type" value="Genomic_DNA"/>
</dbReference>
<evidence type="ECO:0000313" key="1">
    <source>
        <dbReference type="EMBL" id="GAI26624.1"/>
    </source>
</evidence>
<comment type="caution">
    <text evidence="1">The sequence shown here is derived from an EMBL/GenBank/DDBJ whole genome shotgun (WGS) entry which is preliminary data.</text>
</comment>
<sequence length="130" mass="14788">MAFKCIGCDSCIPWDGKGTFCYTCACGAHIFYNEETGQLAPPASLVIALHRKTNIPHLDYLVGEYDYTSPIKEKMIQELVEKGAIWMRDCEQCLRDGTYQRKLDREKYLAVEKAKEIMRSGSQGPRTERG</sequence>
<dbReference type="AlphaFoldDB" id="X1P6S6"/>
<reference evidence="1" key="1">
    <citation type="journal article" date="2014" name="Front. Microbiol.">
        <title>High frequency of phylogenetically diverse reductive dehalogenase-homologous genes in deep subseafloor sedimentary metagenomes.</title>
        <authorList>
            <person name="Kawai M."/>
            <person name="Futagami T."/>
            <person name="Toyoda A."/>
            <person name="Takaki Y."/>
            <person name="Nishi S."/>
            <person name="Hori S."/>
            <person name="Arai W."/>
            <person name="Tsubouchi T."/>
            <person name="Morono Y."/>
            <person name="Uchiyama I."/>
            <person name="Ito T."/>
            <person name="Fujiyama A."/>
            <person name="Inagaki F."/>
            <person name="Takami H."/>
        </authorList>
    </citation>
    <scope>NUCLEOTIDE SEQUENCE</scope>
    <source>
        <strain evidence="1">Expedition CK06-06</strain>
    </source>
</reference>
<accession>X1P6S6</accession>
<name>X1P6S6_9ZZZZ</name>
<protein>
    <submittedName>
        <fullName evidence="1">Uncharacterized protein</fullName>
    </submittedName>
</protein>